<dbReference type="InterPro" id="IPR003611">
    <property type="entry name" value="NUMOD3"/>
</dbReference>
<protein>
    <recommendedName>
        <fullName evidence="2">Nuclease associated modular domain-containing protein</fullName>
    </recommendedName>
</protein>
<feature type="domain" description="Nuclease associated modular" evidence="2">
    <location>
        <begin position="52"/>
        <end position="68"/>
    </location>
</feature>
<dbReference type="SUPFAM" id="SSF64496">
    <property type="entry name" value="DNA-binding domain of intron-encoded endonucleases"/>
    <property type="match status" value="2"/>
</dbReference>
<sequence length="239" mass="28081">MKGNKNMLDKKHSEETKRKMSESHKGTKNHFYGKCHSEGAKRKTSEALKGRTRSPFSEEHKRKMSEAQKGKKLSKETKRKMSEVRKGKKLSEETKRKMSESRKGANNPMWNPNREEVYAPYGELFYNSALRNDKWNLQNKRDMLTGTKLDPKKKTAYHHIDYNKSNDDSDNHCFLSINNHARITGYQSNPIKSERYKKILQENTLALKNGQIPKNWSQINKELFRQEKLKQLDLSSYII</sequence>
<feature type="compositionally biased region" description="Basic and acidic residues" evidence="1">
    <location>
        <begin position="56"/>
        <end position="103"/>
    </location>
</feature>
<evidence type="ECO:0000256" key="1">
    <source>
        <dbReference type="SAM" id="MobiDB-lite"/>
    </source>
</evidence>
<feature type="compositionally biased region" description="Basic and acidic residues" evidence="1">
    <location>
        <begin position="35"/>
        <end position="49"/>
    </location>
</feature>
<organism evidence="3">
    <name type="scientific">marine sediment metagenome</name>
    <dbReference type="NCBI Taxonomy" id="412755"/>
    <lineage>
        <taxon>unclassified sequences</taxon>
        <taxon>metagenomes</taxon>
        <taxon>ecological metagenomes</taxon>
    </lineage>
</organism>
<dbReference type="GO" id="GO:0003677">
    <property type="term" value="F:DNA binding"/>
    <property type="evidence" value="ECO:0007669"/>
    <property type="project" value="InterPro"/>
</dbReference>
<feature type="domain" description="Nuclease associated modular" evidence="2">
    <location>
        <begin position="8"/>
        <end position="24"/>
    </location>
</feature>
<comment type="caution">
    <text evidence="3">The sequence shown here is derived from an EMBL/GenBank/DDBJ whole genome shotgun (WGS) entry which is preliminary data.</text>
</comment>
<evidence type="ECO:0000313" key="3">
    <source>
        <dbReference type="EMBL" id="KKN01758.1"/>
    </source>
</evidence>
<accession>A0A0F9Q8T3</accession>
<feature type="domain" description="Nuclease associated modular" evidence="2">
    <location>
        <begin position="32"/>
        <end position="48"/>
    </location>
</feature>
<evidence type="ECO:0000259" key="2">
    <source>
        <dbReference type="SMART" id="SM00496"/>
    </source>
</evidence>
<name>A0A0F9Q8T3_9ZZZZ</name>
<dbReference type="Pfam" id="PF07460">
    <property type="entry name" value="NUMOD3"/>
    <property type="match status" value="3"/>
</dbReference>
<dbReference type="EMBL" id="LAZR01005228">
    <property type="protein sequence ID" value="KKN01758.1"/>
    <property type="molecule type" value="Genomic_DNA"/>
</dbReference>
<feature type="region of interest" description="Disordered" evidence="1">
    <location>
        <begin position="1"/>
        <end position="111"/>
    </location>
</feature>
<gene>
    <name evidence="3" type="ORF">LCGC14_1124550</name>
</gene>
<dbReference type="SMART" id="SM00496">
    <property type="entry name" value="IENR2"/>
    <property type="match status" value="5"/>
</dbReference>
<dbReference type="AlphaFoldDB" id="A0A0F9Q8T3"/>
<proteinExistence type="predicted"/>
<feature type="compositionally biased region" description="Basic and acidic residues" evidence="1">
    <location>
        <begin position="7"/>
        <end position="25"/>
    </location>
</feature>
<feature type="domain" description="Nuclease associated modular" evidence="2">
    <location>
        <begin position="69"/>
        <end position="85"/>
    </location>
</feature>
<reference evidence="3" key="1">
    <citation type="journal article" date="2015" name="Nature">
        <title>Complex archaea that bridge the gap between prokaryotes and eukaryotes.</title>
        <authorList>
            <person name="Spang A."/>
            <person name="Saw J.H."/>
            <person name="Jorgensen S.L."/>
            <person name="Zaremba-Niedzwiedzka K."/>
            <person name="Martijn J."/>
            <person name="Lind A.E."/>
            <person name="van Eijk R."/>
            <person name="Schleper C."/>
            <person name="Guy L."/>
            <person name="Ettema T.J."/>
        </authorList>
    </citation>
    <scope>NUCLEOTIDE SEQUENCE</scope>
</reference>
<feature type="domain" description="Nuclease associated modular" evidence="2">
    <location>
        <begin position="86"/>
        <end position="102"/>
    </location>
</feature>